<dbReference type="AlphaFoldDB" id="A0A1G4KEB7"/>
<dbReference type="PANTHER" id="PTHR44086:SF10">
    <property type="entry name" value="THIOSULFATE SULFURTRANSFERASE_RHODANESE-LIKE DOMAIN-CONTAINING PROTEIN 3"/>
    <property type="match status" value="1"/>
</dbReference>
<sequence length="136" mass="14951">MWKAITSAFNGEQGSPNNGNGQNYDFEQVKSFVDSKDKSKTIIDVREADEYNGGHIPGAFNMPFRSQPLALHQPAGEFEEDFGFQKPDKSQELVLLCASGFRAGKAREEALRANYEAVSVYPGSMNDWIAKGGPTV</sequence>
<dbReference type="Gene3D" id="3.40.250.10">
    <property type="entry name" value="Rhodanese-like domain"/>
    <property type="match status" value="1"/>
</dbReference>
<feature type="region of interest" description="Disordered" evidence="1">
    <location>
        <begin position="6"/>
        <end position="25"/>
    </location>
</feature>
<organism evidence="3 4">
    <name type="scientific">Lachancea meyersii CBS 8951</name>
    <dbReference type="NCBI Taxonomy" id="1266667"/>
    <lineage>
        <taxon>Eukaryota</taxon>
        <taxon>Fungi</taxon>
        <taxon>Dikarya</taxon>
        <taxon>Ascomycota</taxon>
        <taxon>Saccharomycotina</taxon>
        <taxon>Saccharomycetes</taxon>
        <taxon>Saccharomycetales</taxon>
        <taxon>Saccharomycetaceae</taxon>
        <taxon>Lachancea</taxon>
    </lineage>
</organism>
<feature type="domain" description="Rhodanese" evidence="2">
    <location>
        <begin position="36"/>
        <end position="136"/>
    </location>
</feature>
<evidence type="ECO:0000259" key="2">
    <source>
        <dbReference type="PROSITE" id="PS50206"/>
    </source>
</evidence>
<dbReference type="SUPFAM" id="SSF52821">
    <property type="entry name" value="Rhodanese/Cell cycle control phosphatase"/>
    <property type="match status" value="1"/>
</dbReference>
<evidence type="ECO:0000256" key="1">
    <source>
        <dbReference type="SAM" id="MobiDB-lite"/>
    </source>
</evidence>
<protein>
    <submittedName>
        <fullName evidence="3">LAME_0H05226g1_1</fullName>
    </submittedName>
</protein>
<keyword evidence="4" id="KW-1185">Reference proteome</keyword>
<dbReference type="PANTHER" id="PTHR44086">
    <property type="entry name" value="THIOSULFATE SULFURTRANSFERASE RDL2, MITOCHONDRIAL-RELATED"/>
    <property type="match status" value="1"/>
</dbReference>
<feature type="compositionally biased region" description="Polar residues" evidence="1">
    <location>
        <begin position="7"/>
        <end position="25"/>
    </location>
</feature>
<dbReference type="InterPro" id="IPR036873">
    <property type="entry name" value="Rhodanese-like_dom_sf"/>
</dbReference>
<evidence type="ECO:0000313" key="3">
    <source>
        <dbReference type="EMBL" id="SCV02788.1"/>
    </source>
</evidence>
<reference evidence="4" key="1">
    <citation type="submission" date="2016-03" db="EMBL/GenBank/DDBJ databases">
        <authorList>
            <person name="Devillers Hugo."/>
        </authorList>
    </citation>
    <scope>NUCLEOTIDE SEQUENCE [LARGE SCALE GENOMIC DNA]</scope>
</reference>
<dbReference type="Proteomes" id="UP000191144">
    <property type="component" value="Chromosome H"/>
</dbReference>
<name>A0A1G4KEB7_9SACH</name>
<dbReference type="SMART" id="SM00450">
    <property type="entry name" value="RHOD"/>
    <property type="match status" value="1"/>
</dbReference>
<dbReference type="GO" id="GO:0004792">
    <property type="term" value="F:thiosulfate-cyanide sulfurtransferase activity"/>
    <property type="evidence" value="ECO:0007669"/>
    <property type="project" value="TreeGrafter"/>
</dbReference>
<gene>
    <name evidence="3" type="ORF">LAME_0H05226G</name>
</gene>
<dbReference type="Pfam" id="PF00581">
    <property type="entry name" value="Rhodanese"/>
    <property type="match status" value="1"/>
</dbReference>
<dbReference type="PROSITE" id="PS50206">
    <property type="entry name" value="RHODANESE_3"/>
    <property type="match status" value="1"/>
</dbReference>
<proteinExistence type="predicted"/>
<dbReference type="OrthoDB" id="566238at2759"/>
<evidence type="ECO:0000313" key="4">
    <source>
        <dbReference type="Proteomes" id="UP000191144"/>
    </source>
</evidence>
<accession>A0A1G4KEB7</accession>
<dbReference type="InterPro" id="IPR001763">
    <property type="entry name" value="Rhodanese-like_dom"/>
</dbReference>
<dbReference type="EMBL" id="LT598480">
    <property type="protein sequence ID" value="SCV02788.1"/>
    <property type="molecule type" value="Genomic_DNA"/>
</dbReference>
<dbReference type="GO" id="GO:0005739">
    <property type="term" value="C:mitochondrion"/>
    <property type="evidence" value="ECO:0007669"/>
    <property type="project" value="TreeGrafter"/>
</dbReference>